<dbReference type="EMBL" id="BAABFC010000001">
    <property type="protein sequence ID" value="GAA4493268.1"/>
    <property type="molecule type" value="Genomic_DNA"/>
</dbReference>
<evidence type="ECO:0000313" key="2">
    <source>
        <dbReference type="EMBL" id="GAA4493268.1"/>
    </source>
</evidence>
<sequence>MPTKDPGLLAFLVTWLMEHQPALYGFLLALITAYLRVTYSGGSQRQRVLESLMCGAISLSLMSAMDWIGVPTSASGFIGGMVGFLGVDKMRSMAEQVLSKRVGGDGQNQ</sequence>
<dbReference type="InterPro" id="IPR006481">
    <property type="entry name" value="Phage_lambda_GpS_holin"/>
</dbReference>
<keyword evidence="3" id="KW-1185">Reference proteome</keyword>
<evidence type="ECO:0000256" key="1">
    <source>
        <dbReference type="SAM" id="Phobius"/>
    </source>
</evidence>
<name>A0ABP8PXI8_9GAMM</name>
<dbReference type="Pfam" id="PF05106">
    <property type="entry name" value="Phage_holin_3_1"/>
    <property type="match status" value="1"/>
</dbReference>
<dbReference type="RefSeq" id="WP_345009382.1">
    <property type="nucleotide sequence ID" value="NZ_BAABFC010000001.1"/>
</dbReference>
<feature type="transmembrane region" description="Helical" evidence="1">
    <location>
        <begin position="20"/>
        <end position="37"/>
    </location>
</feature>
<proteinExistence type="predicted"/>
<keyword evidence="1" id="KW-1133">Transmembrane helix</keyword>
<organism evidence="2 3">
    <name type="scientific">Pseudaeromonas paramecii</name>
    <dbReference type="NCBI Taxonomy" id="2138166"/>
    <lineage>
        <taxon>Bacteria</taxon>
        <taxon>Pseudomonadati</taxon>
        <taxon>Pseudomonadota</taxon>
        <taxon>Gammaproteobacteria</taxon>
        <taxon>Aeromonadales</taxon>
        <taxon>Aeromonadaceae</taxon>
        <taxon>Pseudaeromonas</taxon>
    </lineage>
</organism>
<dbReference type="NCBIfam" id="TIGR01594">
    <property type="entry name" value="holin_lambda"/>
    <property type="match status" value="1"/>
</dbReference>
<comment type="caution">
    <text evidence="2">The sequence shown here is derived from an EMBL/GenBank/DDBJ whole genome shotgun (WGS) entry which is preliminary data.</text>
</comment>
<gene>
    <name evidence="2" type="ORF">GCM10023095_03170</name>
</gene>
<dbReference type="Proteomes" id="UP001501321">
    <property type="component" value="Unassembled WGS sequence"/>
</dbReference>
<protein>
    <recommendedName>
        <fullName evidence="4">Phage holin, lambda family</fullName>
    </recommendedName>
</protein>
<keyword evidence="1" id="KW-0812">Transmembrane</keyword>
<evidence type="ECO:0008006" key="4">
    <source>
        <dbReference type="Google" id="ProtNLM"/>
    </source>
</evidence>
<evidence type="ECO:0000313" key="3">
    <source>
        <dbReference type="Proteomes" id="UP001501321"/>
    </source>
</evidence>
<reference evidence="3" key="1">
    <citation type="journal article" date="2019" name="Int. J. Syst. Evol. Microbiol.">
        <title>The Global Catalogue of Microorganisms (GCM) 10K type strain sequencing project: providing services to taxonomists for standard genome sequencing and annotation.</title>
        <authorList>
            <consortium name="The Broad Institute Genomics Platform"/>
            <consortium name="The Broad Institute Genome Sequencing Center for Infectious Disease"/>
            <person name="Wu L."/>
            <person name="Ma J."/>
        </authorList>
    </citation>
    <scope>NUCLEOTIDE SEQUENCE [LARGE SCALE GENOMIC DNA]</scope>
    <source>
        <strain evidence="3">JCM 32226</strain>
    </source>
</reference>
<keyword evidence="1" id="KW-0472">Membrane</keyword>
<accession>A0ABP8PXI8</accession>